<keyword evidence="5 12" id="KW-1133">Transmembrane helix</keyword>
<keyword evidence="3 12" id="KW-0812">Transmembrane</keyword>
<dbReference type="GO" id="GO:0006784">
    <property type="term" value="P:heme A biosynthetic process"/>
    <property type="evidence" value="ECO:0007669"/>
    <property type="project" value="InterPro"/>
</dbReference>
<evidence type="ECO:0000313" key="13">
    <source>
        <dbReference type="EMBL" id="BDS14409.1"/>
    </source>
</evidence>
<evidence type="ECO:0000256" key="4">
    <source>
        <dbReference type="ARBA" id="ARBA00022723"/>
    </source>
</evidence>
<proteinExistence type="predicted"/>
<feature type="transmembrane region" description="Helical" evidence="12">
    <location>
        <begin position="317"/>
        <end position="337"/>
    </location>
</feature>
<keyword evidence="4" id="KW-0479">Metal-binding</keyword>
<feature type="transmembrane region" description="Helical" evidence="12">
    <location>
        <begin position="285"/>
        <end position="305"/>
    </location>
</feature>
<dbReference type="KEGG" id="aup:AsAng_0051890"/>
<feature type="transmembrane region" description="Helical" evidence="12">
    <location>
        <begin position="343"/>
        <end position="365"/>
    </location>
</feature>
<dbReference type="EMBL" id="AP026867">
    <property type="protein sequence ID" value="BDS14409.1"/>
    <property type="molecule type" value="Genomic_DNA"/>
</dbReference>
<feature type="transmembrane region" description="Helical" evidence="12">
    <location>
        <begin position="207"/>
        <end position="228"/>
    </location>
</feature>
<evidence type="ECO:0000256" key="11">
    <source>
        <dbReference type="ARBA" id="ARBA00048044"/>
    </source>
</evidence>
<evidence type="ECO:0000256" key="5">
    <source>
        <dbReference type="ARBA" id="ARBA00022989"/>
    </source>
</evidence>
<comment type="cofactor">
    <cofactor evidence="1">
        <name>heme b</name>
        <dbReference type="ChEBI" id="CHEBI:60344"/>
    </cofactor>
</comment>
<organism evidence="13 14">
    <name type="scientific">Aureispira anguillae</name>
    <dbReference type="NCBI Taxonomy" id="2864201"/>
    <lineage>
        <taxon>Bacteria</taxon>
        <taxon>Pseudomonadati</taxon>
        <taxon>Bacteroidota</taxon>
        <taxon>Saprospiria</taxon>
        <taxon>Saprospirales</taxon>
        <taxon>Saprospiraceae</taxon>
        <taxon>Aureispira</taxon>
    </lineage>
</organism>
<dbReference type="Proteomes" id="UP001060919">
    <property type="component" value="Chromosome"/>
</dbReference>
<evidence type="ECO:0000313" key="14">
    <source>
        <dbReference type="Proteomes" id="UP001060919"/>
    </source>
</evidence>
<dbReference type="PANTHER" id="PTHR23289">
    <property type="entry name" value="CYTOCHROME C OXIDASE ASSEMBLY PROTEIN COX15"/>
    <property type="match status" value="1"/>
</dbReference>
<comment type="catalytic activity">
    <reaction evidence="11">
        <text>Fe(II)-heme o + 2 A + H2O = Fe(II)-heme a + 2 AH2</text>
        <dbReference type="Rhea" id="RHEA:63388"/>
        <dbReference type="ChEBI" id="CHEBI:13193"/>
        <dbReference type="ChEBI" id="CHEBI:15377"/>
        <dbReference type="ChEBI" id="CHEBI:17499"/>
        <dbReference type="ChEBI" id="CHEBI:60530"/>
        <dbReference type="ChEBI" id="CHEBI:61715"/>
        <dbReference type="EC" id="1.17.99.9"/>
    </reaction>
    <physiologicalReaction direction="left-to-right" evidence="11">
        <dbReference type="Rhea" id="RHEA:63389"/>
    </physiologicalReaction>
</comment>
<evidence type="ECO:0000256" key="12">
    <source>
        <dbReference type="SAM" id="Phobius"/>
    </source>
</evidence>
<keyword evidence="8" id="KW-0350">Heme biosynthesis</keyword>
<keyword evidence="14" id="KW-1185">Reference proteome</keyword>
<sequence>MAKETKVFSTAVKIWLLVGVVMVFCQVVIGGITRLTDSGLSITEWAVIQGTIPPLDAEQWETARQEYMVHAIGQVKMKWSGSLYPDGIPMSDFKFIYFWEYFHRLWARTMGFVFLIPFLIFWRRKMLSKPLMIMLGKVVALTVLVAIFGWIMVKSGLDTPEFAWVNGYKLTIHLSLATIVFGYLWWVSLHVIQPITTDEHNKRLRVFAWRITTIVCLQIVLGGLMAGIKAGLVFNHFPHMEVNSTDESWIWIADVLKDYSKWTWENMRAYNSKEGAGFAAALIQLLHRGTAYLLCFLIPIFYLYLRRIHQSKQLAMGGKILIVVLIVQVTLGIFTLLNGIGQIPLLLGVLHQAGGLLLLAAMLYVNYQFSNGGKHILRKVGQKEEALVTTD</sequence>
<accession>A0A916DUT6</accession>
<protein>
    <submittedName>
        <fullName evidence="13">COX15/CtaA family protein</fullName>
    </submittedName>
</protein>
<dbReference type="GO" id="GO:0120547">
    <property type="term" value="F:heme A synthase activity"/>
    <property type="evidence" value="ECO:0007669"/>
    <property type="project" value="UniProtKB-EC"/>
</dbReference>
<dbReference type="RefSeq" id="WP_264789623.1">
    <property type="nucleotide sequence ID" value="NZ_AP026867.1"/>
</dbReference>
<evidence type="ECO:0000256" key="7">
    <source>
        <dbReference type="ARBA" id="ARBA00023004"/>
    </source>
</evidence>
<dbReference type="PANTHER" id="PTHR23289:SF2">
    <property type="entry name" value="CYTOCHROME C OXIDASE ASSEMBLY PROTEIN COX15 HOMOLOG"/>
    <property type="match status" value="1"/>
</dbReference>
<evidence type="ECO:0000256" key="3">
    <source>
        <dbReference type="ARBA" id="ARBA00022692"/>
    </source>
</evidence>
<evidence type="ECO:0000256" key="1">
    <source>
        <dbReference type="ARBA" id="ARBA00001970"/>
    </source>
</evidence>
<feature type="transmembrane region" description="Helical" evidence="12">
    <location>
        <begin position="172"/>
        <end position="195"/>
    </location>
</feature>
<dbReference type="Pfam" id="PF02628">
    <property type="entry name" value="COX15-CtaA"/>
    <property type="match status" value="1"/>
</dbReference>
<evidence type="ECO:0000256" key="10">
    <source>
        <dbReference type="ARBA" id="ARBA00044501"/>
    </source>
</evidence>
<feature type="transmembrane region" description="Helical" evidence="12">
    <location>
        <begin position="134"/>
        <end position="152"/>
    </location>
</feature>
<keyword evidence="9 12" id="KW-0472">Membrane</keyword>
<evidence type="ECO:0000256" key="8">
    <source>
        <dbReference type="ARBA" id="ARBA00023133"/>
    </source>
</evidence>
<feature type="transmembrane region" description="Helical" evidence="12">
    <location>
        <begin position="105"/>
        <end position="122"/>
    </location>
</feature>
<dbReference type="GO" id="GO:0016653">
    <property type="term" value="F:oxidoreductase activity, acting on NAD(P)H, heme protein as acceptor"/>
    <property type="evidence" value="ECO:0007669"/>
    <property type="project" value="TreeGrafter"/>
</dbReference>
<dbReference type="GO" id="GO:0016020">
    <property type="term" value="C:membrane"/>
    <property type="evidence" value="ECO:0007669"/>
    <property type="project" value="UniProtKB-SubCell"/>
</dbReference>
<comment type="pathway">
    <text evidence="10">Porphyrin-containing compound metabolism; heme A biosynthesis; heme A from heme O: step 1/1.</text>
</comment>
<reference evidence="13" key="1">
    <citation type="submission" date="2022-09" db="EMBL/GenBank/DDBJ databases">
        <title>Aureispira anguillicida sp. nov., isolated from Leptocephalus of Japanese eel Anguilla japonica.</title>
        <authorList>
            <person name="Yuasa K."/>
            <person name="Mekata T."/>
            <person name="Ikunari K."/>
        </authorList>
    </citation>
    <scope>NUCLEOTIDE SEQUENCE</scope>
    <source>
        <strain evidence="13">EL160426</strain>
    </source>
</reference>
<dbReference type="InterPro" id="IPR023754">
    <property type="entry name" value="HemeA_Synthase_type2"/>
</dbReference>
<name>A0A916DUT6_9BACT</name>
<comment type="subcellular location">
    <subcellularLocation>
        <location evidence="2">Membrane</location>
        <topology evidence="2">Multi-pass membrane protein</topology>
    </subcellularLocation>
</comment>
<evidence type="ECO:0000256" key="9">
    <source>
        <dbReference type="ARBA" id="ARBA00023136"/>
    </source>
</evidence>
<gene>
    <name evidence="13" type="ORF">AsAng_0051890</name>
</gene>
<dbReference type="GO" id="GO:0046872">
    <property type="term" value="F:metal ion binding"/>
    <property type="evidence" value="ECO:0007669"/>
    <property type="project" value="UniProtKB-KW"/>
</dbReference>
<feature type="transmembrane region" description="Helical" evidence="12">
    <location>
        <begin position="12"/>
        <end position="32"/>
    </location>
</feature>
<dbReference type="AlphaFoldDB" id="A0A916DUT6"/>
<keyword evidence="7" id="KW-0408">Iron</keyword>
<evidence type="ECO:0000256" key="6">
    <source>
        <dbReference type="ARBA" id="ARBA00023002"/>
    </source>
</evidence>
<keyword evidence="6" id="KW-0560">Oxidoreductase</keyword>
<dbReference type="InterPro" id="IPR003780">
    <property type="entry name" value="COX15/CtaA_fam"/>
</dbReference>
<evidence type="ECO:0000256" key="2">
    <source>
        <dbReference type="ARBA" id="ARBA00004141"/>
    </source>
</evidence>